<dbReference type="PANTHER" id="PTHR42760">
    <property type="entry name" value="SHORT-CHAIN DEHYDROGENASES/REDUCTASES FAMILY MEMBER"/>
    <property type="match status" value="1"/>
</dbReference>
<feature type="domain" description="Ketoreductase" evidence="3">
    <location>
        <begin position="16"/>
        <end position="200"/>
    </location>
</feature>
<evidence type="ECO:0000259" key="3">
    <source>
        <dbReference type="SMART" id="SM00822"/>
    </source>
</evidence>
<dbReference type="Proteomes" id="UP000321085">
    <property type="component" value="Unassembled WGS sequence"/>
</dbReference>
<name>A0A512BKG5_9HYPH</name>
<dbReference type="PRINTS" id="PR00080">
    <property type="entry name" value="SDRFAMILY"/>
</dbReference>
<organism evidence="4 5">
    <name type="scientific">Microvirga aerophila</name>
    <dbReference type="NCBI Taxonomy" id="670291"/>
    <lineage>
        <taxon>Bacteria</taxon>
        <taxon>Pseudomonadati</taxon>
        <taxon>Pseudomonadota</taxon>
        <taxon>Alphaproteobacteria</taxon>
        <taxon>Hyphomicrobiales</taxon>
        <taxon>Methylobacteriaceae</taxon>
        <taxon>Microvirga</taxon>
    </lineage>
</organism>
<keyword evidence="2" id="KW-0560">Oxidoreductase</keyword>
<comment type="caution">
    <text evidence="4">The sequence shown here is derived from an EMBL/GenBank/DDBJ whole genome shotgun (WGS) entry which is preliminary data.</text>
</comment>
<dbReference type="InterPro" id="IPR002347">
    <property type="entry name" value="SDR_fam"/>
</dbReference>
<protein>
    <submittedName>
        <fullName evidence="4">Oxidoreductase</fullName>
    </submittedName>
</protein>
<evidence type="ECO:0000256" key="2">
    <source>
        <dbReference type="ARBA" id="ARBA00023002"/>
    </source>
</evidence>
<dbReference type="GO" id="GO:0030497">
    <property type="term" value="P:fatty acid elongation"/>
    <property type="evidence" value="ECO:0007669"/>
    <property type="project" value="TreeGrafter"/>
</dbReference>
<dbReference type="Pfam" id="PF13561">
    <property type="entry name" value="adh_short_C2"/>
    <property type="match status" value="1"/>
</dbReference>
<dbReference type="AlphaFoldDB" id="A0A512BKG5"/>
<dbReference type="SMART" id="SM00822">
    <property type="entry name" value="PKS_KR"/>
    <property type="match status" value="1"/>
</dbReference>
<accession>A0A512BKG5</accession>
<comment type="similarity">
    <text evidence="1">Belongs to the short-chain dehydrogenases/reductases (SDR) family.</text>
</comment>
<dbReference type="PANTHER" id="PTHR42760:SF123">
    <property type="entry name" value="OXIDOREDUCTASE"/>
    <property type="match status" value="1"/>
</dbReference>
<dbReference type="FunFam" id="3.40.50.720:FF:000173">
    <property type="entry name" value="3-oxoacyl-[acyl-carrier protein] reductase"/>
    <property type="match status" value="1"/>
</dbReference>
<dbReference type="InterPro" id="IPR036291">
    <property type="entry name" value="NAD(P)-bd_dom_sf"/>
</dbReference>
<dbReference type="SUPFAM" id="SSF51735">
    <property type="entry name" value="NAD(P)-binding Rossmann-fold domains"/>
    <property type="match status" value="1"/>
</dbReference>
<reference evidence="4 5" key="1">
    <citation type="submission" date="2019-07" db="EMBL/GenBank/DDBJ databases">
        <title>Whole genome shotgun sequence of Microvirga aerophila NBRC 106136.</title>
        <authorList>
            <person name="Hosoyama A."/>
            <person name="Uohara A."/>
            <person name="Ohji S."/>
            <person name="Ichikawa N."/>
        </authorList>
    </citation>
    <scope>NUCLEOTIDE SEQUENCE [LARGE SCALE GENOMIC DNA]</scope>
    <source>
        <strain evidence="4 5">NBRC 106136</strain>
    </source>
</reference>
<keyword evidence="5" id="KW-1185">Reference proteome</keyword>
<dbReference type="GO" id="GO:0016616">
    <property type="term" value="F:oxidoreductase activity, acting on the CH-OH group of donors, NAD or NADP as acceptor"/>
    <property type="evidence" value="ECO:0007669"/>
    <property type="project" value="UniProtKB-ARBA"/>
</dbReference>
<evidence type="ECO:0000313" key="4">
    <source>
        <dbReference type="EMBL" id="GEO12395.1"/>
    </source>
</evidence>
<gene>
    <name evidence="4" type="ORF">MAE02_00910</name>
</gene>
<evidence type="ECO:0000256" key="1">
    <source>
        <dbReference type="ARBA" id="ARBA00006484"/>
    </source>
</evidence>
<dbReference type="PROSITE" id="PS00061">
    <property type="entry name" value="ADH_SHORT"/>
    <property type="match status" value="1"/>
</dbReference>
<proteinExistence type="inferred from homology"/>
<sequence length="278" mass="29172">MLTLFTPTGNKMAGQETVLITGGASGIGFAVVEAALEEGWRAVVVDRDQKSLDQCRDTLGRSSGSVRFEQLDITDEDAVVQSILRCEGDFGPISGLVNSAGIGRDVPAIETSVDLFRTLLEVNLIGSFVVSREVARRMRERGKGSIVNIASVSGVRGNVGRVAYGASKGGVITMTQVMAVELASAGIRVNAVAPGPIETPLVREVHTDEIRAEWLATVPQGRYGKPSEIASAVIFLLDDARSSFVTGQTLCVDGGFTAAGLMGRTKVHAPAAKDAGAR</sequence>
<dbReference type="CDD" id="cd05233">
    <property type="entry name" value="SDR_c"/>
    <property type="match status" value="1"/>
</dbReference>
<dbReference type="PRINTS" id="PR00081">
    <property type="entry name" value="GDHRDH"/>
</dbReference>
<evidence type="ECO:0000313" key="5">
    <source>
        <dbReference type="Proteomes" id="UP000321085"/>
    </source>
</evidence>
<dbReference type="InterPro" id="IPR020904">
    <property type="entry name" value="Sc_DH/Rdtase_CS"/>
</dbReference>
<dbReference type="InterPro" id="IPR057326">
    <property type="entry name" value="KR_dom"/>
</dbReference>
<dbReference type="EMBL" id="BJYU01000001">
    <property type="protein sequence ID" value="GEO12395.1"/>
    <property type="molecule type" value="Genomic_DNA"/>
</dbReference>
<dbReference type="Gene3D" id="3.40.50.720">
    <property type="entry name" value="NAD(P)-binding Rossmann-like Domain"/>
    <property type="match status" value="1"/>
</dbReference>